<evidence type="ECO:0000256" key="2">
    <source>
        <dbReference type="ARBA" id="ARBA00023002"/>
    </source>
</evidence>
<evidence type="ECO:0000313" key="5">
    <source>
        <dbReference type="Proteomes" id="UP000319383"/>
    </source>
</evidence>
<dbReference type="Pfam" id="PF13561">
    <property type="entry name" value="adh_short_C2"/>
    <property type="match status" value="1"/>
</dbReference>
<dbReference type="InterPro" id="IPR057326">
    <property type="entry name" value="KR_dom"/>
</dbReference>
<accession>A0A517ZNE8</accession>
<dbReference type="PANTHER" id="PTHR42879:SF2">
    <property type="entry name" value="3-OXOACYL-[ACYL-CARRIER-PROTEIN] REDUCTASE FABG"/>
    <property type="match status" value="1"/>
</dbReference>
<reference evidence="4 5" key="1">
    <citation type="submission" date="2019-02" db="EMBL/GenBank/DDBJ databases">
        <title>Deep-cultivation of Planctomycetes and their phenomic and genomic characterization uncovers novel biology.</title>
        <authorList>
            <person name="Wiegand S."/>
            <person name="Jogler M."/>
            <person name="Boedeker C."/>
            <person name="Pinto D."/>
            <person name="Vollmers J."/>
            <person name="Rivas-Marin E."/>
            <person name="Kohn T."/>
            <person name="Peeters S.H."/>
            <person name="Heuer A."/>
            <person name="Rast P."/>
            <person name="Oberbeckmann S."/>
            <person name="Bunk B."/>
            <person name="Jeske O."/>
            <person name="Meyerdierks A."/>
            <person name="Storesund J.E."/>
            <person name="Kallscheuer N."/>
            <person name="Luecker S."/>
            <person name="Lage O.M."/>
            <person name="Pohl T."/>
            <person name="Merkel B.J."/>
            <person name="Hornburger P."/>
            <person name="Mueller R.-W."/>
            <person name="Bruemmer F."/>
            <person name="Labrenz M."/>
            <person name="Spormann A.M."/>
            <person name="Op den Camp H."/>
            <person name="Overmann J."/>
            <person name="Amann R."/>
            <person name="Jetten M.S.M."/>
            <person name="Mascher T."/>
            <person name="Medema M.H."/>
            <person name="Devos D.P."/>
            <person name="Kaster A.-K."/>
            <person name="Ovreas L."/>
            <person name="Rohde M."/>
            <person name="Galperin M.Y."/>
            <person name="Jogler C."/>
        </authorList>
    </citation>
    <scope>NUCLEOTIDE SEQUENCE [LARGE SCALE GENOMIC DNA]</scope>
    <source>
        <strain evidence="4 5">Mal52</strain>
    </source>
</reference>
<dbReference type="EMBL" id="CP036276">
    <property type="protein sequence ID" value="QDU43999.1"/>
    <property type="molecule type" value="Genomic_DNA"/>
</dbReference>
<keyword evidence="2 4" id="KW-0560">Oxidoreductase</keyword>
<sequence length="252" mass="26888">MSEKCFDGATALVTGGSRGIGRACCVRLGQAGANVVVNYRSRKEDAEETARLVEAAGGQAQILAADVSDETAVEKMVSAIEERFGPVELLVNNAGIFELLPHEQTTAAHWRRTMDVNLTGLYLVTWAVKDRMIERGYGRIVNVASIAGIRGRPMAIAYSVSKAGVIEFTKSAGEALVKHGIRINAVAPGLVGTEILDDVDETLLDNMVAGTPIPRMGQPREIADAVFYLLSDQSSFINGQTIVADGGRVMLP</sequence>
<dbReference type="InterPro" id="IPR020904">
    <property type="entry name" value="Sc_DH/Rdtase_CS"/>
</dbReference>
<dbReference type="PROSITE" id="PS00061">
    <property type="entry name" value="ADH_SHORT"/>
    <property type="match status" value="1"/>
</dbReference>
<dbReference type="Proteomes" id="UP000319383">
    <property type="component" value="Chromosome"/>
</dbReference>
<comment type="similarity">
    <text evidence="1">Belongs to the short-chain dehydrogenases/reductases (SDR) family.</text>
</comment>
<name>A0A517ZNE8_9PLAN</name>
<dbReference type="KEGG" id="sdyn:Mal52_24770"/>
<dbReference type="InterPro" id="IPR050259">
    <property type="entry name" value="SDR"/>
</dbReference>
<dbReference type="GO" id="GO:0032787">
    <property type="term" value="P:monocarboxylic acid metabolic process"/>
    <property type="evidence" value="ECO:0007669"/>
    <property type="project" value="UniProtKB-ARBA"/>
</dbReference>
<feature type="domain" description="Ketoreductase" evidence="3">
    <location>
        <begin position="9"/>
        <end position="189"/>
    </location>
</feature>
<keyword evidence="5" id="KW-1185">Reference proteome</keyword>
<evidence type="ECO:0000313" key="4">
    <source>
        <dbReference type="EMBL" id="QDU43999.1"/>
    </source>
</evidence>
<organism evidence="4 5">
    <name type="scientific">Symmachiella dynata</name>
    <dbReference type="NCBI Taxonomy" id="2527995"/>
    <lineage>
        <taxon>Bacteria</taxon>
        <taxon>Pseudomonadati</taxon>
        <taxon>Planctomycetota</taxon>
        <taxon>Planctomycetia</taxon>
        <taxon>Planctomycetales</taxon>
        <taxon>Planctomycetaceae</taxon>
        <taxon>Symmachiella</taxon>
    </lineage>
</organism>
<dbReference type="AlphaFoldDB" id="A0A517ZNE8"/>
<gene>
    <name evidence="4" type="primary">ycdF_3</name>
    <name evidence="4" type="ORF">Mal52_24770</name>
</gene>
<dbReference type="NCBIfam" id="NF009466">
    <property type="entry name" value="PRK12826.1-2"/>
    <property type="match status" value="1"/>
</dbReference>
<dbReference type="FunFam" id="3.40.50.720:FF:000173">
    <property type="entry name" value="3-oxoacyl-[acyl-carrier protein] reductase"/>
    <property type="match status" value="1"/>
</dbReference>
<dbReference type="PANTHER" id="PTHR42879">
    <property type="entry name" value="3-OXOACYL-(ACYL-CARRIER-PROTEIN) REDUCTASE"/>
    <property type="match status" value="1"/>
</dbReference>
<dbReference type="SMART" id="SM00822">
    <property type="entry name" value="PKS_KR"/>
    <property type="match status" value="1"/>
</dbReference>
<proteinExistence type="inferred from homology"/>
<dbReference type="GO" id="GO:0047936">
    <property type="term" value="F:glucose 1-dehydrogenase [NAD(P)+] activity"/>
    <property type="evidence" value="ECO:0007669"/>
    <property type="project" value="UniProtKB-EC"/>
</dbReference>
<evidence type="ECO:0000256" key="1">
    <source>
        <dbReference type="ARBA" id="ARBA00006484"/>
    </source>
</evidence>
<dbReference type="RefSeq" id="WP_145376271.1">
    <property type="nucleotide sequence ID" value="NZ_CP036276.1"/>
</dbReference>
<dbReference type="PRINTS" id="PR00080">
    <property type="entry name" value="SDRFAMILY"/>
</dbReference>
<dbReference type="Gene3D" id="3.40.50.720">
    <property type="entry name" value="NAD(P)-binding Rossmann-like Domain"/>
    <property type="match status" value="1"/>
</dbReference>
<dbReference type="InterPro" id="IPR002347">
    <property type="entry name" value="SDR_fam"/>
</dbReference>
<dbReference type="PRINTS" id="PR00081">
    <property type="entry name" value="GDHRDH"/>
</dbReference>
<dbReference type="SUPFAM" id="SSF51735">
    <property type="entry name" value="NAD(P)-binding Rossmann-fold domains"/>
    <property type="match status" value="1"/>
</dbReference>
<dbReference type="NCBIfam" id="NF005559">
    <property type="entry name" value="PRK07231.1"/>
    <property type="match status" value="1"/>
</dbReference>
<protein>
    <submittedName>
        <fullName evidence="4">Glucose 1-dehydrogenase 2</fullName>
        <ecNumber evidence="4">1.1.1.47</ecNumber>
    </submittedName>
</protein>
<dbReference type="EC" id="1.1.1.47" evidence="4"/>
<evidence type="ECO:0000259" key="3">
    <source>
        <dbReference type="SMART" id="SM00822"/>
    </source>
</evidence>
<dbReference type="InterPro" id="IPR036291">
    <property type="entry name" value="NAD(P)-bd_dom_sf"/>
</dbReference>